<dbReference type="Proteomes" id="UP000076858">
    <property type="component" value="Unassembled WGS sequence"/>
</dbReference>
<proteinExistence type="predicted"/>
<comment type="caution">
    <text evidence="2">The sequence shown here is derived from an EMBL/GenBank/DDBJ whole genome shotgun (WGS) entry which is preliminary data.</text>
</comment>
<feature type="compositionally biased region" description="Basic and acidic residues" evidence="1">
    <location>
        <begin position="37"/>
        <end position="56"/>
    </location>
</feature>
<evidence type="ECO:0000256" key="1">
    <source>
        <dbReference type="SAM" id="MobiDB-lite"/>
    </source>
</evidence>
<organism evidence="2 3">
    <name type="scientific">Daphnia magna</name>
    <dbReference type="NCBI Taxonomy" id="35525"/>
    <lineage>
        <taxon>Eukaryota</taxon>
        <taxon>Metazoa</taxon>
        <taxon>Ecdysozoa</taxon>
        <taxon>Arthropoda</taxon>
        <taxon>Crustacea</taxon>
        <taxon>Branchiopoda</taxon>
        <taxon>Diplostraca</taxon>
        <taxon>Cladocera</taxon>
        <taxon>Anomopoda</taxon>
        <taxon>Daphniidae</taxon>
        <taxon>Daphnia</taxon>
    </lineage>
</organism>
<accession>A0A164WT80</accession>
<dbReference type="AlphaFoldDB" id="A0A164WT80"/>
<keyword evidence="3" id="KW-1185">Reference proteome</keyword>
<reference evidence="2 3" key="1">
    <citation type="submission" date="2016-03" db="EMBL/GenBank/DDBJ databases">
        <title>EvidentialGene: Evidence-directed Construction of Genes on Genomes.</title>
        <authorList>
            <person name="Gilbert D.G."/>
            <person name="Choi J.-H."/>
            <person name="Mockaitis K."/>
            <person name="Colbourne J."/>
            <person name="Pfrender M."/>
        </authorList>
    </citation>
    <scope>NUCLEOTIDE SEQUENCE [LARGE SCALE GENOMIC DNA]</scope>
    <source>
        <strain evidence="2 3">Xinb3</strain>
        <tissue evidence="2">Complete organism</tissue>
    </source>
</reference>
<evidence type="ECO:0000313" key="2">
    <source>
        <dbReference type="EMBL" id="KZS13551.1"/>
    </source>
</evidence>
<dbReference type="EMBL" id="LRGB01001083">
    <property type="protein sequence ID" value="KZS13551.1"/>
    <property type="molecule type" value="Genomic_DNA"/>
</dbReference>
<sequence>MERRRRIYKQKKTPTRALKLTIRIMESTLLHFSRKGKREEREREKKNKLTDRFSVR</sequence>
<name>A0A164WT80_9CRUS</name>
<feature type="region of interest" description="Disordered" evidence="1">
    <location>
        <begin position="32"/>
        <end position="56"/>
    </location>
</feature>
<protein>
    <submittedName>
        <fullName evidence="2">Uncharacterized protein</fullName>
    </submittedName>
</protein>
<evidence type="ECO:0000313" key="3">
    <source>
        <dbReference type="Proteomes" id="UP000076858"/>
    </source>
</evidence>
<gene>
    <name evidence="2" type="ORF">APZ42_021287</name>
</gene>